<dbReference type="PROSITE" id="PS50157">
    <property type="entry name" value="ZINC_FINGER_C2H2_2"/>
    <property type="match status" value="1"/>
</dbReference>
<dbReference type="GO" id="GO:0008270">
    <property type="term" value="F:zinc ion binding"/>
    <property type="evidence" value="ECO:0007669"/>
    <property type="project" value="UniProtKB-KW"/>
</dbReference>
<gene>
    <name evidence="3" type="ORF">OBRU01_05335</name>
</gene>
<keyword evidence="4" id="KW-1185">Reference proteome</keyword>
<keyword evidence="1" id="KW-0863">Zinc-finger</keyword>
<sequence>MSRQVDVKSLVSHIVKGDGLDKCRICMGDTSQGQVHLTDTVMMDGEKAVSLSELLQVITGVELPNYNYDKASDKSLAVVYNNDRNKEYHTPVQRTGRYWANILQQSNDHRYAESSDKILAILYNDINININTTASHGEIVAIPSRMALHATPTTQLGRLPFKCICDHCIKTLCAKKHLVAHIQNIHTMRTHKPCKSVERYLQKPICPLI</sequence>
<keyword evidence="1" id="KW-0479">Metal-binding</keyword>
<keyword evidence="1" id="KW-0862">Zinc</keyword>
<dbReference type="Proteomes" id="UP000037510">
    <property type="component" value="Unassembled WGS sequence"/>
</dbReference>
<evidence type="ECO:0000259" key="2">
    <source>
        <dbReference type="PROSITE" id="PS50157"/>
    </source>
</evidence>
<proteinExistence type="predicted"/>
<comment type="caution">
    <text evidence="3">The sequence shown here is derived from an EMBL/GenBank/DDBJ whole genome shotgun (WGS) entry which is preliminary data.</text>
</comment>
<dbReference type="InterPro" id="IPR013087">
    <property type="entry name" value="Znf_C2H2_type"/>
</dbReference>
<dbReference type="PROSITE" id="PS00028">
    <property type="entry name" value="ZINC_FINGER_C2H2_1"/>
    <property type="match status" value="1"/>
</dbReference>
<feature type="domain" description="C2H2-type" evidence="2">
    <location>
        <begin position="161"/>
        <end position="191"/>
    </location>
</feature>
<evidence type="ECO:0000256" key="1">
    <source>
        <dbReference type="PROSITE-ProRule" id="PRU00042"/>
    </source>
</evidence>
<organism evidence="3 4">
    <name type="scientific">Operophtera brumata</name>
    <name type="common">Winter moth</name>
    <name type="synonym">Phalaena brumata</name>
    <dbReference type="NCBI Taxonomy" id="104452"/>
    <lineage>
        <taxon>Eukaryota</taxon>
        <taxon>Metazoa</taxon>
        <taxon>Ecdysozoa</taxon>
        <taxon>Arthropoda</taxon>
        <taxon>Hexapoda</taxon>
        <taxon>Insecta</taxon>
        <taxon>Pterygota</taxon>
        <taxon>Neoptera</taxon>
        <taxon>Endopterygota</taxon>
        <taxon>Lepidoptera</taxon>
        <taxon>Glossata</taxon>
        <taxon>Ditrysia</taxon>
        <taxon>Geometroidea</taxon>
        <taxon>Geometridae</taxon>
        <taxon>Larentiinae</taxon>
        <taxon>Operophtera</taxon>
    </lineage>
</organism>
<dbReference type="EMBL" id="JTDY01000510">
    <property type="protein sequence ID" value="KOB76845.1"/>
    <property type="molecule type" value="Genomic_DNA"/>
</dbReference>
<evidence type="ECO:0000313" key="4">
    <source>
        <dbReference type="Proteomes" id="UP000037510"/>
    </source>
</evidence>
<name>A0A0L7LN38_OPEBR</name>
<protein>
    <submittedName>
        <fullName evidence="3">Putative zinc finger protein 91</fullName>
    </submittedName>
</protein>
<dbReference type="AlphaFoldDB" id="A0A0L7LN38"/>
<evidence type="ECO:0000313" key="3">
    <source>
        <dbReference type="EMBL" id="KOB76845.1"/>
    </source>
</evidence>
<accession>A0A0L7LN38</accession>
<reference evidence="3 4" key="1">
    <citation type="journal article" date="2015" name="Genome Biol. Evol.">
        <title>The genome of winter moth (Operophtera brumata) provides a genomic perspective on sexual dimorphism and phenology.</title>
        <authorList>
            <person name="Derks M.F."/>
            <person name="Smit S."/>
            <person name="Salis L."/>
            <person name="Schijlen E."/>
            <person name="Bossers A."/>
            <person name="Mateman C."/>
            <person name="Pijl A.S."/>
            <person name="de Ridder D."/>
            <person name="Groenen M.A."/>
            <person name="Visser M.E."/>
            <person name="Megens H.J."/>
        </authorList>
    </citation>
    <scope>NUCLEOTIDE SEQUENCE [LARGE SCALE GENOMIC DNA]</scope>
    <source>
        <strain evidence="3">WM2013NL</strain>
        <tissue evidence="3">Head and thorax</tissue>
    </source>
</reference>